<gene>
    <name evidence="1" type="ORF">OOU_Y34scaffold01073g3</name>
</gene>
<organism evidence="1">
    <name type="scientific">Pyricularia oryzae (strain Y34)</name>
    <name type="common">Rice blast fungus</name>
    <name type="synonym">Magnaporthe oryzae</name>
    <dbReference type="NCBI Taxonomy" id="1143189"/>
    <lineage>
        <taxon>Eukaryota</taxon>
        <taxon>Fungi</taxon>
        <taxon>Dikarya</taxon>
        <taxon>Ascomycota</taxon>
        <taxon>Pezizomycotina</taxon>
        <taxon>Sordariomycetes</taxon>
        <taxon>Sordariomycetidae</taxon>
        <taxon>Magnaporthales</taxon>
        <taxon>Pyriculariaceae</taxon>
        <taxon>Pyricularia</taxon>
    </lineage>
</organism>
<sequence length="232" mass="24178">MKSSAVLPVLAALGAAWQHEAKPEAARLMHLVVRQETIIATTTSTPTGAVVTQAPALSCISSYIDHLASVASAAATGMPTLPAPVESFYEELHRTATTDYVCAVARASVPPEVLSQEAAYYSSVAEHLDGSVWASPPPQCGDLWTRVLTEVLETISSLASSCSSGATATGASATHATNATSARGATSTAAIPAPTAAAGRSVFLRALQSAPRRYLATLNWRDFKGEMYAWMV</sequence>
<dbReference type="EMBL" id="JH793517">
    <property type="protein sequence ID" value="ELQ32685.1"/>
    <property type="molecule type" value="Genomic_DNA"/>
</dbReference>
<dbReference type="AlphaFoldDB" id="A0AA97NM49"/>
<evidence type="ECO:0000313" key="1">
    <source>
        <dbReference type="EMBL" id="ELQ32685.1"/>
    </source>
</evidence>
<dbReference type="Proteomes" id="UP000011086">
    <property type="component" value="Unassembled WGS sequence"/>
</dbReference>
<protein>
    <submittedName>
        <fullName evidence="1">Uncharacterized protein</fullName>
    </submittedName>
</protein>
<proteinExistence type="predicted"/>
<reference evidence="1" key="1">
    <citation type="journal article" date="2012" name="PLoS Genet.">
        <title>Comparative analysis of the genomes of two field isolates of the rice blast fungus Magnaporthe oryzae.</title>
        <authorList>
            <person name="Xue M."/>
            <person name="Yang J."/>
            <person name="Li Z."/>
            <person name="Hu S."/>
            <person name="Yao N."/>
            <person name="Dean R.A."/>
            <person name="Zhao W."/>
            <person name="Shen M."/>
            <person name="Zhang H."/>
            <person name="Li C."/>
            <person name="Liu L."/>
            <person name="Cao L."/>
            <person name="Xu X."/>
            <person name="Xing Y."/>
            <person name="Hsiang T."/>
            <person name="Zhang Z."/>
            <person name="Xu J.R."/>
            <person name="Peng Y.L."/>
        </authorList>
    </citation>
    <scope>NUCLEOTIDE SEQUENCE</scope>
    <source>
        <strain evidence="1">Y34</strain>
    </source>
</reference>
<name>A0AA97NM49_PYRO3</name>
<accession>A0AA97NM49</accession>